<evidence type="ECO:0000256" key="1">
    <source>
        <dbReference type="ARBA" id="ARBA00007733"/>
    </source>
</evidence>
<comment type="caution">
    <text evidence="7">The sequence shown here is derived from an EMBL/GenBank/DDBJ whole genome shotgun (WGS) entry which is preliminary data.</text>
</comment>
<dbReference type="InterPro" id="IPR009000">
    <property type="entry name" value="Transl_B-barrel_sf"/>
</dbReference>
<sequence>MILKADVAGSLEAISRSVAQIEHEEVKFNILHKDIGDVTKSDILLAEAASAVILAFNVKVDAQARDLVRQKDVDIRHHRVIYDLIDDVKGVISGKLKPIIREVQVGLLVVREVFSSGKGGTVIGCYVSEGAVSRGASVKIYRNDAIMCEGKVKVLRRFKDDVKEGGGMIAFTPAAKLRSLKVASVLKRALAQLFVREFYDLSGVLSISAVKVSEDARNATVFVVIGDRLVDNDGVVAALNDASNSIRRSVFRYLKLRYVPRLHFKLDVEFDNFLRISEIMAAPR</sequence>
<dbReference type="GO" id="GO:0005737">
    <property type="term" value="C:cytoplasm"/>
    <property type="evidence" value="ECO:0007669"/>
    <property type="project" value="TreeGrafter"/>
</dbReference>
<dbReference type="CDD" id="cd03692">
    <property type="entry name" value="mtIF2_IVc"/>
    <property type="match status" value="1"/>
</dbReference>
<dbReference type="EMBL" id="JAAGAX010000511">
    <property type="protein sequence ID" value="KAF2281921.1"/>
    <property type="molecule type" value="Genomic_DNA"/>
</dbReference>
<dbReference type="NCBIfam" id="TIGR00082">
    <property type="entry name" value="rbfA"/>
    <property type="match status" value="1"/>
</dbReference>
<keyword evidence="8" id="KW-1185">Reference proteome</keyword>
<dbReference type="GO" id="GO:0005525">
    <property type="term" value="F:GTP binding"/>
    <property type="evidence" value="ECO:0007669"/>
    <property type="project" value="UniProtKB-KW"/>
</dbReference>
<dbReference type="Gene3D" id="3.30.300.20">
    <property type="match status" value="1"/>
</dbReference>
<reference evidence="7 8" key="1">
    <citation type="journal article" date="2020" name="Mol. Plant">
        <title>The Chromosome-Based Rubber Tree Genome Provides New Insights into Spurge Genome Evolution and Rubber Biosynthesis.</title>
        <authorList>
            <person name="Liu J."/>
            <person name="Shi C."/>
            <person name="Shi C.C."/>
            <person name="Li W."/>
            <person name="Zhang Q.J."/>
            <person name="Zhang Y."/>
            <person name="Li K."/>
            <person name="Lu H.F."/>
            <person name="Shi C."/>
            <person name="Zhu S.T."/>
            <person name="Xiao Z.Y."/>
            <person name="Nan H."/>
            <person name="Yue Y."/>
            <person name="Zhu X.G."/>
            <person name="Wu Y."/>
            <person name="Hong X.N."/>
            <person name="Fan G.Y."/>
            <person name="Tong Y."/>
            <person name="Zhang D."/>
            <person name="Mao C.L."/>
            <person name="Liu Y.L."/>
            <person name="Hao S.J."/>
            <person name="Liu W.Q."/>
            <person name="Lv M.Q."/>
            <person name="Zhang H.B."/>
            <person name="Liu Y."/>
            <person name="Hu-Tang G.R."/>
            <person name="Wang J.P."/>
            <person name="Wang J.H."/>
            <person name="Sun Y.H."/>
            <person name="Ni S.B."/>
            <person name="Chen W.B."/>
            <person name="Zhang X.C."/>
            <person name="Jiao Y.N."/>
            <person name="Eichler E.E."/>
            <person name="Li G.H."/>
            <person name="Liu X."/>
            <person name="Gao L.Z."/>
        </authorList>
    </citation>
    <scope>NUCLEOTIDE SEQUENCE [LARGE SCALE GENOMIC DNA]</scope>
    <source>
        <strain evidence="8">cv. GT1</strain>
        <tissue evidence="7">Leaf</tissue>
    </source>
</reference>
<evidence type="ECO:0000313" key="7">
    <source>
        <dbReference type="EMBL" id="KAF2281921.1"/>
    </source>
</evidence>
<dbReference type="Proteomes" id="UP000467840">
    <property type="component" value="Unassembled WGS sequence"/>
</dbReference>
<evidence type="ECO:0000313" key="8">
    <source>
        <dbReference type="Proteomes" id="UP000467840"/>
    </source>
</evidence>
<keyword evidence="3" id="KW-0547">Nucleotide-binding</keyword>
<dbReference type="PANTHER" id="PTHR43381:SF5">
    <property type="entry name" value="TR-TYPE G DOMAIN-CONTAINING PROTEIN"/>
    <property type="match status" value="1"/>
</dbReference>
<gene>
    <name evidence="7" type="ORF">GH714_042745</name>
</gene>
<dbReference type="GO" id="GO:0006364">
    <property type="term" value="P:rRNA processing"/>
    <property type="evidence" value="ECO:0007669"/>
    <property type="project" value="InterPro"/>
</dbReference>
<dbReference type="PANTHER" id="PTHR43381">
    <property type="entry name" value="TRANSLATION INITIATION FACTOR IF-2-RELATED"/>
    <property type="match status" value="1"/>
</dbReference>
<dbReference type="AlphaFoldDB" id="A0A6A6JZA4"/>
<proteinExistence type="inferred from homology"/>
<keyword evidence="4" id="KW-0648">Protein biosynthesis</keyword>
<evidence type="ECO:0000256" key="5">
    <source>
        <dbReference type="ARBA" id="ARBA00023134"/>
    </source>
</evidence>
<dbReference type="FunFam" id="3.40.50.10050:FF:000001">
    <property type="entry name" value="Translation initiation factor IF-2"/>
    <property type="match status" value="1"/>
</dbReference>
<dbReference type="SUPFAM" id="SSF89919">
    <property type="entry name" value="Ribosome-binding factor A, RbfA"/>
    <property type="match status" value="1"/>
</dbReference>
<evidence type="ECO:0000256" key="2">
    <source>
        <dbReference type="ARBA" id="ARBA00022540"/>
    </source>
</evidence>
<dbReference type="Gene3D" id="3.40.50.10050">
    <property type="entry name" value="Translation initiation factor IF- 2, domain 3"/>
    <property type="match status" value="1"/>
</dbReference>
<evidence type="ECO:0000259" key="6">
    <source>
        <dbReference type="Pfam" id="PF11987"/>
    </source>
</evidence>
<dbReference type="InterPro" id="IPR015946">
    <property type="entry name" value="KH_dom-like_a/b"/>
</dbReference>
<accession>A0A6A6JZA4</accession>
<dbReference type="GO" id="GO:0003743">
    <property type="term" value="F:translation initiation factor activity"/>
    <property type="evidence" value="ECO:0007669"/>
    <property type="project" value="UniProtKB-KW"/>
</dbReference>
<dbReference type="SUPFAM" id="SSF52156">
    <property type="entry name" value="Initiation factor IF2/eIF5b, domain 3"/>
    <property type="match status" value="1"/>
</dbReference>
<dbReference type="InterPro" id="IPR000238">
    <property type="entry name" value="RbfA"/>
</dbReference>
<name>A0A6A6JZA4_HEVBR</name>
<dbReference type="InterPro" id="IPR020053">
    <property type="entry name" value="Ribosome-bd_factorA_CS"/>
</dbReference>
<dbReference type="Pfam" id="PF02033">
    <property type="entry name" value="RBFA"/>
    <property type="match status" value="1"/>
</dbReference>
<comment type="similarity">
    <text evidence="1">Belongs to the TRAFAC class translation factor GTPase superfamily. Classic translation factor GTPase family. IF-2 subfamily.</text>
</comment>
<dbReference type="SUPFAM" id="SSF50447">
    <property type="entry name" value="Translation proteins"/>
    <property type="match status" value="1"/>
</dbReference>
<dbReference type="InterPro" id="IPR036925">
    <property type="entry name" value="TIF_IF2_dom3_sf"/>
</dbReference>
<evidence type="ECO:0000256" key="4">
    <source>
        <dbReference type="ARBA" id="ARBA00022917"/>
    </source>
</evidence>
<dbReference type="PROSITE" id="PS01319">
    <property type="entry name" value="RBFA"/>
    <property type="match status" value="1"/>
</dbReference>
<dbReference type="InterPro" id="IPR023799">
    <property type="entry name" value="RbfA_dom_sf"/>
</dbReference>
<keyword evidence="5" id="KW-0342">GTP-binding</keyword>
<organism evidence="7 8">
    <name type="scientific">Hevea brasiliensis</name>
    <name type="common">Para rubber tree</name>
    <name type="synonym">Siphonia brasiliensis</name>
    <dbReference type="NCBI Taxonomy" id="3981"/>
    <lineage>
        <taxon>Eukaryota</taxon>
        <taxon>Viridiplantae</taxon>
        <taxon>Streptophyta</taxon>
        <taxon>Embryophyta</taxon>
        <taxon>Tracheophyta</taxon>
        <taxon>Spermatophyta</taxon>
        <taxon>Magnoliopsida</taxon>
        <taxon>eudicotyledons</taxon>
        <taxon>Gunneridae</taxon>
        <taxon>Pentapetalae</taxon>
        <taxon>rosids</taxon>
        <taxon>fabids</taxon>
        <taxon>Malpighiales</taxon>
        <taxon>Euphorbiaceae</taxon>
        <taxon>Crotonoideae</taxon>
        <taxon>Micrandreae</taxon>
        <taxon>Hevea</taxon>
    </lineage>
</organism>
<feature type="domain" description="Translation initiation factor IF- 2" evidence="6">
    <location>
        <begin position="1"/>
        <end position="89"/>
    </location>
</feature>
<protein>
    <recommendedName>
        <fullName evidence="6">Translation initiation factor IF- 2 domain-containing protein</fullName>
    </recommendedName>
</protein>
<dbReference type="InterPro" id="IPR015760">
    <property type="entry name" value="TIF_IF2"/>
</dbReference>
<evidence type="ECO:0000256" key="3">
    <source>
        <dbReference type="ARBA" id="ARBA00022741"/>
    </source>
</evidence>
<dbReference type="HAMAP" id="MF_00003">
    <property type="entry name" value="RbfA"/>
    <property type="match status" value="1"/>
</dbReference>
<keyword evidence="2" id="KW-0396">Initiation factor</keyword>
<dbReference type="Gene3D" id="2.40.30.10">
    <property type="entry name" value="Translation factors"/>
    <property type="match status" value="1"/>
</dbReference>
<dbReference type="Pfam" id="PF11987">
    <property type="entry name" value="IF-2"/>
    <property type="match status" value="1"/>
</dbReference>
<dbReference type="InterPro" id="IPR023115">
    <property type="entry name" value="TIF_IF2_dom3"/>
</dbReference>